<comment type="caution">
    <text evidence="1">The sequence shown here is derived from an EMBL/GenBank/DDBJ whole genome shotgun (WGS) entry which is preliminary data.</text>
</comment>
<proteinExistence type="predicted"/>
<dbReference type="EMBL" id="LAZR01001200">
    <property type="protein sequence ID" value="KKN48836.1"/>
    <property type="molecule type" value="Genomic_DNA"/>
</dbReference>
<dbReference type="AlphaFoldDB" id="A0A0F9TIP5"/>
<organism evidence="1">
    <name type="scientific">marine sediment metagenome</name>
    <dbReference type="NCBI Taxonomy" id="412755"/>
    <lineage>
        <taxon>unclassified sequences</taxon>
        <taxon>metagenomes</taxon>
        <taxon>ecological metagenomes</taxon>
    </lineage>
</organism>
<sequence>MEVNCRAVQKWAKNISMEECGQFWGVRKQCAMHTHDACLATYYISSAVTSPTPARALMDMAPSPKAVVSLLTMAR</sequence>
<accession>A0A0F9TIP5</accession>
<reference evidence="1" key="1">
    <citation type="journal article" date="2015" name="Nature">
        <title>Complex archaea that bridge the gap between prokaryotes and eukaryotes.</title>
        <authorList>
            <person name="Spang A."/>
            <person name="Saw J.H."/>
            <person name="Jorgensen S.L."/>
            <person name="Zaremba-Niedzwiedzka K."/>
            <person name="Martijn J."/>
            <person name="Lind A.E."/>
            <person name="van Eijk R."/>
            <person name="Schleper C."/>
            <person name="Guy L."/>
            <person name="Ettema T.J."/>
        </authorList>
    </citation>
    <scope>NUCLEOTIDE SEQUENCE</scope>
</reference>
<evidence type="ECO:0000313" key="1">
    <source>
        <dbReference type="EMBL" id="KKN48836.1"/>
    </source>
</evidence>
<protein>
    <submittedName>
        <fullName evidence="1">Uncharacterized protein</fullName>
    </submittedName>
</protein>
<name>A0A0F9TIP5_9ZZZZ</name>
<gene>
    <name evidence="1" type="ORF">LCGC14_0648740</name>
</gene>